<protein>
    <recommendedName>
        <fullName evidence="6">Sigma-54 factor interaction domain-containing protein</fullName>
    </recommendedName>
</protein>
<evidence type="ECO:0000259" key="6">
    <source>
        <dbReference type="PROSITE" id="PS50045"/>
    </source>
</evidence>
<proteinExistence type="predicted"/>
<dbReference type="InterPro" id="IPR058031">
    <property type="entry name" value="AAA_lid_NorR"/>
</dbReference>
<evidence type="ECO:0000313" key="7">
    <source>
        <dbReference type="EMBL" id="OUP70442.1"/>
    </source>
</evidence>
<dbReference type="InterPro" id="IPR035965">
    <property type="entry name" value="PAS-like_dom_sf"/>
</dbReference>
<dbReference type="Gene3D" id="3.40.50.300">
    <property type="entry name" value="P-loop containing nucleotide triphosphate hydrolases"/>
    <property type="match status" value="1"/>
</dbReference>
<dbReference type="GO" id="GO:0043565">
    <property type="term" value="F:sequence-specific DNA binding"/>
    <property type="evidence" value="ECO:0007669"/>
    <property type="project" value="InterPro"/>
</dbReference>
<dbReference type="InterPro" id="IPR027417">
    <property type="entry name" value="P-loop_NTPase"/>
</dbReference>
<dbReference type="InterPro" id="IPR000014">
    <property type="entry name" value="PAS"/>
</dbReference>
<dbReference type="Proteomes" id="UP000196386">
    <property type="component" value="Unassembled WGS sequence"/>
</dbReference>
<comment type="caution">
    <text evidence="7">The sequence shown here is derived from an EMBL/GenBank/DDBJ whole genome shotgun (WGS) entry which is preliminary data.</text>
</comment>
<organism evidence="7 8">
    <name type="scientific">Anaerotruncus colihominis</name>
    <dbReference type="NCBI Taxonomy" id="169435"/>
    <lineage>
        <taxon>Bacteria</taxon>
        <taxon>Bacillati</taxon>
        <taxon>Bacillota</taxon>
        <taxon>Clostridia</taxon>
        <taxon>Eubacteriales</taxon>
        <taxon>Oscillospiraceae</taxon>
        <taxon>Anaerotruncus</taxon>
    </lineage>
</organism>
<dbReference type="SUPFAM" id="SSF46689">
    <property type="entry name" value="Homeodomain-like"/>
    <property type="match status" value="1"/>
</dbReference>
<dbReference type="InterPro" id="IPR002078">
    <property type="entry name" value="Sigma_54_int"/>
</dbReference>
<dbReference type="InterPro" id="IPR003018">
    <property type="entry name" value="GAF"/>
</dbReference>
<dbReference type="Gene3D" id="1.10.10.60">
    <property type="entry name" value="Homeodomain-like"/>
    <property type="match status" value="1"/>
</dbReference>
<dbReference type="CDD" id="cd00009">
    <property type="entry name" value="AAA"/>
    <property type="match status" value="1"/>
</dbReference>
<feature type="domain" description="Sigma-54 factor interaction" evidence="6">
    <location>
        <begin position="294"/>
        <end position="503"/>
    </location>
</feature>
<name>A0A1Y4N443_9FIRM</name>
<dbReference type="InterPro" id="IPR029016">
    <property type="entry name" value="GAF-like_dom_sf"/>
</dbReference>
<keyword evidence="3" id="KW-0805">Transcription regulation</keyword>
<dbReference type="PANTHER" id="PTHR32071">
    <property type="entry name" value="TRANSCRIPTIONAL REGULATORY PROTEIN"/>
    <property type="match status" value="1"/>
</dbReference>
<dbReference type="SUPFAM" id="SSF52540">
    <property type="entry name" value="P-loop containing nucleoside triphosphate hydrolases"/>
    <property type="match status" value="1"/>
</dbReference>
<keyword evidence="4" id="KW-0238">DNA-binding</keyword>
<gene>
    <name evidence="7" type="ORF">B5F11_05395</name>
</gene>
<dbReference type="EMBL" id="NFKP01000004">
    <property type="protein sequence ID" value="OUP70442.1"/>
    <property type="molecule type" value="Genomic_DNA"/>
</dbReference>
<evidence type="ECO:0000256" key="3">
    <source>
        <dbReference type="ARBA" id="ARBA00023015"/>
    </source>
</evidence>
<evidence type="ECO:0000256" key="1">
    <source>
        <dbReference type="ARBA" id="ARBA00022741"/>
    </source>
</evidence>
<evidence type="ECO:0000256" key="5">
    <source>
        <dbReference type="ARBA" id="ARBA00023163"/>
    </source>
</evidence>
<dbReference type="SUPFAM" id="SSF55785">
    <property type="entry name" value="PYP-like sensor domain (PAS domain)"/>
    <property type="match status" value="1"/>
</dbReference>
<reference evidence="8" key="1">
    <citation type="submission" date="2017-04" db="EMBL/GenBank/DDBJ databases">
        <title>Function of individual gut microbiota members based on whole genome sequencing of pure cultures obtained from chicken caecum.</title>
        <authorList>
            <person name="Medvecky M."/>
            <person name="Cejkova D."/>
            <person name="Polansky O."/>
            <person name="Karasova D."/>
            <person name="Kubasova T."/>
            <person name="Cizek A."/>
            <person name="Rychlik I."/>
        </authorList>
    </citation>
    <scope>NUCLEOTIDE SEQUENCE [LARGE SCALE GENOMIC DNA]</scope>
    <source>
        <strain evidence="8">An175</strain>
    </source>
</reference>
<evidence type="ECO:0000256" key="2">
    <source>
        <dbReference type="ARBA" id="ARBA00022840"/>
    </source>
</evidence>
<dbReference type="GO" id="GO:0005524">
    <property type="term" value="F:ATP binding"/>
    <property type="evidence" value="ECO:0007669"/>
    <property type="project" value="UniProtKB-KW"/>
</dbReference>
<keyword evidence="2" id="KW-0067">ATP-binding</keyword>
<dbReference type="SUPFAM" id="SSF55781">
    <property type="entry name" value="GAF domain-like"/>
    <property type="match status" value="1"/>
</dbReference>
<dbReference type="Gene3D" id="1.10.8.60">
    <property type="match status" value="1"/>
</dbReference>
<dbReference type="InterPro" id="IPR009057">
    <property type="entry name" value="Homeodomain-like_sf"/>
</dbReference>
<accession>A0A1Y4N443</accession>
<dbReference type="Pfam" id="PF00158">
    <property type="entry name" value="Sigma54_activat"/>
    <property type="match status" value="1"/>
</dbReference>
<evidence type="ECO:0000313" key="8">
    <source>
        <dbReference type="Proteomes" id="UP000196386"/>
    </source>
</evidence>
<sequence length="569" mass="64974">MSCVGKELGMTRKLAEIKEDTDKFGEVIARTLDVDVLIVDSGLKNVSNTFRYFDKFTVIQPSSVVGRVIATGETVTVRDRRNYDGCRKCADYDECEMVGFIGVPIRYQNRTVGAIALVLPRHRVEHIFDDIHNSVAFLENMADLLSSKIRDHDEYDALRIIHREREILMDTIENAIALVDELGYVTYCNRNFQKFFPSRPDLTGSPIRELVPHKLVLELLDTPQEINNRLIQTDLEGGAFYGLLSCRNINIDGVRRGILLIFKSASYMSSDYNELVHCNGSMTFQWGNRRLFPQRVEEQAKRLSISDKPILLTGEHGTGGYILAKCIHQFSNRKEYPLLTINCSRLYRDLLHEMIFGVLGRLYLANNSTLLLHNIDQAPLYIQGKLADFIRTCSLRTGENGVVLKLNVRLIFSTHADLKEMARNGLFDENLYYRISENVIHLPALREEPDLLKTLIRSGRDFYCAQAGGEKMSFSPEVYRALMHYPWPGNVQEAEYVIDQIASHCGGLIKMDDLAKLNLIQPEKVKSMKEIEREMITAQLKSSRNKDDIAKSLGISRASLYRKIKDYNL</sequence>
<dbReference type="GO" id="GO:0006355">
    <property type="term" value="P:regulation of DNA-templated transcription"/>
    <property type="evidence" value="ECO:0007669"/>
    <property type="project" value="InterPro"/>
</dbReference>
<dbReference type="Pfam" id="PF01590">
    <property type="entry name" value="GAF"/>
    <property type="match status" value="1"/>
</dbReference>
<keyword evidence="5" id="KW-0804">Transcription</keyword>
<keyword evidence="1" id="KW-0547">Nucleotide-binding</keyword>
<dbReference type="Gene3D" id="3.30.450.20">
    <property type="entry name" value="PAS domain"/>
    <property type="match status" value="1"/>
</dbReference>
<dbReference type="Pfam" id="PF02954">
    <property type="entry name" value="HTH_8"/>
    <property type="match status" value="1"/>
</dbReference>
<dbReference type="AlphaFoldDB" id="A0A1Y4N443"/>
<dbReference type="PROSITE" id="PS50045">
    <property type="entry name" value="SIGMA54_INTERACT_4"/>
    <property type="match status" value="1"/>
</dbReference>
<dbReference type="Pfam" id="PF25601">
    <property type="entry name" value="AAA_lid_14"/>
    <property type="match status" value="1"/>
</dbReference>
<dbReference type="Gene3D" id="3.30.450.40">
    <property type="match status" value="1"/>
</dbReference>
<dbReference type="InterPro" id="IPR002197">
    <property type="entry name" value="HTH_Fis"/>
</dbReference>
<dbReference type="CDD" id="cd00130">
    <property type="entry name" value="PAS"/>
    <property type="match status" value="1"/>
</dbReference>
<evidence type="ECO:0000256" key="4">
    <source>
        <dbReference type="ARBA" id="ARBA00023125"/>
    </source>
</evidence>